<dbReference type="Pfam" id="PF13289">
    <property type="entry name" value="SIR2_2"/>
    <property type="match status" value="1"/>
</dbReference>
<name>A0A5E6MKM2_9BACT</name>
<dbReference type="EMBL" id="CABFVA020000038">
    <property type="protein sequence ID" value="VVM06043.1"/>
    <property type="molecule type" value="Genomic_DNA"/>
</dbReference>
<gene>
    <name evidence="1" type="ORF">MAMT_00927</name>
</gene>
<organism evidence="1 2">
    <name type="scientific">Methylacidimicrobium tartarophylax</name>
    <dbReference type="NCBI Taxonomy" id="1041768"/>
    <lineage>
        <taxon>Bacteria</taxon>
        <taxon>Pseudomonadati</taxon>
        <taxon>Verrucomicrobiota</taxon>
        <taxon>Methylacidimicrobium</taxon>
    </lineage>
</organism>
<dbReference type="AlphaFoldDB" id="A0A5E6MKM2"/>
<dbReference type="RefSeq" id="WP_142659831.1">
    <property type="nucleotide sequence ID" value="NZ_CABFVA020000038.1"/>
</dbReference>
<reference evidence="1 2" key="1">
    <citation type="submission" date="2019-09" db="EMBL/GenBank/DDBJ databases">
        <authorList>
            <person name="Cremers G."/>
        </authorList>
    </citation>
    <scope>NUCLEOTIDE SEQUENCE [LARGE SCALE GENOMIC DNA]</scope>
    <source>
        <strain evidence="1">4A</strain>
    </source>
</reference>
<keyword evidence="2" id="KW-1185">Reference proteome</keyword>
<evidence type="ECO:0000313" key="1">
    <source>
        <dbReference type="EMBL" id="VVM06043.1"/>
    </source>
</evidence>
<accession>A0A5E6MKM2</accession>
<dbReference type="Proteomes" id="UP000334923">
    <property type="component" value="Unassembled WGS sequence"/>
</dbReference>
<evidence type="ECO:0000313" key="2">
    <source>
        <dbReference type="Proteomes" id="UP000334923"/>
    </source>
</evidence>
<dbReference type="OrthoDB" id="9802053at2"/>
<proteinExistence type="predicted"/>
<protein>
    <submittedName>
        <fullName evidence="1">Uncharacterized protein</fullName>
    </submittedName>
</protein>
<sequence>MSDLLGEMIGCLEAGKLVPYLGPGIWRLEEGIEAPFPTGGESLSESLARRVAVPGRVRGNLSATAQYIESNRHRKTLRKLLLETFSVPVPKLSLHDRLATLPYLPMIVDVWYDGALRTAFASRSDWGEIQGVSQAEHPGGWTKAFGPDGTEVPLDESARWATVLYKPLGSVSPAGNFVISDSDYVEVLTEIDIQTPIPPVVQARRRESRFLFIGCRFSTQTERTYARQILKRSSDHHWALLPAELSRNEERFLRELRIERIPLSLRDLCEGLFRPLEAAAADLSESRRES</sequence>